<reference evidence="2" key="1">
    <citation type="journal article" date="2019" name="Sci. Rep.">
        <title>Draft genome of Tanacetum cinerariifolium, the natural source of mosquito coil.</title>
        <authorList>
            <person name="Yamashiro T."/>
            <person name="Shiraishi A."/>
            <person name="Satake H."/>
            <person name="Nakayama K."/>
        </authorList>
    </citation>
    <scope>NUCLEOTIDE SEQUENCE</scope>
</reference>
<feature type="compositionally biased region" description="Polar residues" evidence="1">
    <location>
        <begin position="155"/>
        <end position="167"/>
    </location>
</feature>
<feature type="non-terminal residue" evidence="2">
    <location>
        <position position="1"/>
    </location>
</feature>
<comment type="caution">
    <text evidence="2">The sequence shown here is derived from an EMBL/GenBank/DDBJ whole genome shotgun (WGS) entry which is preliminary data.</text>
</comment>
<name>A0A699JL05_TANCI</name>
<feature type="compositionally biased region" description="Basic and acidic residues" evidence="1">
    <location>
        <begin position="22"/>
        <end position="31"/>
    </location>
</feature>
<feature type="region of interest" description="Disordered" evidence="1">
    <location>
        <begin position="155"/>
        <end position="184"/>
    </location>
</feature>
<dbReference type="EMBL" id="BKCJ010423275">
    <property type="protein sequence ID" value="GFA43382.1"/>
    <property type="molecule type" value="Genomic_DNA"/>
</dbReference>
<proteinExistence type="predicted"/>
<evidence type="ECO:0000313" key="2">
    <source>
        <dbReference type="EMBL" id="GFA43382.1"/>
    </source>
</evidence>
<sequence>LLEDLKELTEYNHPIFFDDNEDHSFQNKENLENSSNSNQEKEGPPQDSDIRQLIREECCIEVCEKQKQNMENTILELVEICRQKELLCMHDNAKAQDGGDHMTMNRYYAWLMISRHSISSLTRVKDQVKSISLLPTPFGDSDSLVEETDTLLSHFDNSSPEYETNSFDIEEKSSGKKSSGSTTTHSNFSLLEYDSFFFDLLIDPFLPADRSDFYHEEFANELAHIIYPSKYDCFYFDLAANPGQFTSVLEKNIFDLSTKDFTCIELNNSPLLLYDYDSSLSKEFFEIDLLVSFPSGNEGVVFDPKIIITKGVQFH</sequence>
<protein>
    <submittedName>
        <fullName evidence="2">Uncharacterized protein</fullName>
    </submittedName>
</protein>
<organism evidence="2">
    <name type="scientific">Tanacetum cinerariifolium</name>
    <name type="common">Dalmatian daisy</name>
    <name type="synonym">Chrysanthemum cinerariifolium</name>
    <dbReference type="NCBI Taxonomy" id="118510"/>
    <lineage>
        <taxon>Eukaryota</taxon>
        <taxon>Viridiplantae</taxon>
        <taxon>Streptophyta</taxon>
        <taxon>Embryophyta</taxon>
        <taxon>Tracheophyta</taxon>
        <taxon>Spermatophyta</taxon>
        <taxon>Magnoliopsida</taxon>
        <taxon>eudicotyledons</taxon>
        <taxon>Gunneridae</taxon>
        <taxon>Pentapetalae</taxon>
        <taxon>asterids</taxon>
        <taxon>campanulids</taxon>
        <taxon>Asterales</taxon>
        <taxon>Asteraceae</taxon>
        <taxon>Asteroideae</taxon>
        <taxon>Anthemideae</taxon>
        <taxon>Anthemidinae</taxon>
        <taxon>Tanacetum</taxon>
    </lineage>
</organism>
<dbReference type="AlphaFoldDB" id="A0A699JL05"/>
<feature type="region of interest" description="Disordered" evidence="1">
    <location>
        <begin position="17"/>
        <end position="48"/>
    </location>
</feature>
<accession>A0A699JL05</accession>
<evidence type="ECO:0000256" key="1">
    <source>
        <dbReference type="SAM" id="MobiDB-lite"/>
    </source>
</evidence>
<gene>
    <name evidence="2" type="ORF">Tci_615354</name>
</gene>
<feature type="compositionally biased region" description="Basic and acidic residues" evidence="1">
    <location>
        <begin position="39"/>
        <end position="48"/>
    </location>
</feature>